<evidence type="ECO:0000256" key="5">
    <source>
        <dbReference type="ARBA" id="ARBA00022692"/>
    </source>
</evidence>
<keyword evidence="4" id="KW-1003">Cell membrane</keyword>
<feature type="transmembrane region" description="Helical" evidence="9">
    <location>
        <begin position="6"/>
        <end position="24"/>
    </location>
</feature>
<dbReference type="InterPro" id="IPR038770">
    <property type="entry name" value="Na+/solute_symporter_sf"/>
</dbReference>
<proteinExistence type="predicted"/>
<feature type="transmembrane region" description="Helical" evidence="9">
    <location>
        <begin position="31"/>
        <end position="49"/>
    </location>
</feature>
<dbReference type="PANTHER" id="PTHR32507">
    <property type="entry name" value="NA(+)/H(+) ANTIPORTER 1"/>
    <property type="match status" value="1"/>
</dbReference>
<name>A0A1P8UK98_9GAMM</name>
<dbReference type="EMBL" id="CP019434">
    <property type="protein sequence ID" value="APZ44257.1"/>
    <property type="molecule type" value="Genomic_DNA"/>
</dbReference>
<evidence type="ECO:0000256" key="3">
    <source>
        <dbReference type="ARBA" id="ARBA00022449"/>
    </source>
</evidence>
<keyword evidence="2" id="KW-0813">Transport</keyword>
<feature type="transmembrane region" description="Helical" evidence="9">
    <location>
        <begin position="256"/>
        <end position="273"/>
    </location>
</feature>
<gene>
    <name evidence="11" type="ORF">BW247_15130</name>
</gene>
<feature type="transmembrane region" description="Helical" evidence="9">
    <location>
        <begin position="90"/>
        <end position="112"/>
    </location>
</feature>
<dbReference type="Pfam" id="PF00999">
    <property type="entry name" value="Na_H_Exchanger"/>
    <property type="match status" value="1"/>
</dbReference>
<evidence type="ECO:0000256" key="4">
    <source>
        <dbReference type="ARBA" id="ARBA00022475"/>
    </source>
</evidence>
<evidence type="ECO:0000259" key="10">
    <source>
        <dbReference type="Pfam" id="PF00999"/>
    </source>
</evidence>
<feature type="transmembrane region" description="Helical" evidence="9">
    <location>
        <begin position="363"/>
        <end position="380"/>
    </location>
</feature>
<accession>A0A1P8UK98</accession>
<dbReference type="RefSeq" id="WP_076837884.1">
    <property type="nucleotide sequence ID" value="NZ_CP019434.1"/>
</dbReference>
<keyword evidence="7" id="KW-0406">Ion transport</keyword>
<feature type="transmembrane region" description="Helical" evidence="9">
    <location>
        <begin position="234"/>
        <end position="250"/>
    </location>
</feature>
<feature type="transmembrane region" description="Helical" evidence="9">
    <location>
        <begin position="61"/>
        <end position="78"/>
    </location>
</feature>
<evidence type="ECO:0000256" key="9">
    <source>
        <dbReference type="SAM" id="Phobius"/>
    </source>
</evidence>
<evidence type="ECO:0000256" key="2">
    <source>
        <dbReference type="ARBA" id="ARBA00022448"/>
    </source>
</evidence>
<dbReference type="OrthoDB" id="9810759at2"/>
<dbReference type="InterPro" id="IPR006153">
    <property type="entry name" value="Cation/H_exchanger_TM"/>
</dbReference>
<evidence type="ECO:0000256" key="6">
    <source>
        <dbReference type="ARBA" id="ARBA00022989"/>
    </source>
</evidence>
<comment type="subcellular location">
    <subcellularLocation>
        <location evidence="1">Cell membrane</location>
        <topology evidence="1">Multi-pass membrane protein</topology>
    </subcellularLocation>
</comment>
<feature type="transmembrane region" description="Helical" evidence="9">
    <location>
        <begin position="319"/>
        <end position="343"/>
    </location>
</feature>
<evidence type="ECO:0000313" key="12">
    <source>
        <dbReference type="Proteomes" id="UP000243807"/>
    </source>
</evidence>
<evidence type="ECO:0000313" key="11">
    <source>
        <dbReference type="EMBL" id="APZ44257.1"/>
    </source>
</evidence>
<feature type="transmembrane region" description="Helical" evidence="9">
    <location>
        <begin position="294"/>
        <end position="313"/>
    </location>
</feature>
<keyword evidence="5 9" id="KW-0812">Transmembrane</keyword>
<dbReference type="PANTHER" id="PTHR32507:SF0">
    <property type="entry name" value="NA(+)_H(+) ANTIPORTER 2-RELATED"/>
    <property type="match status" value="1"/>
</dbReference>
<evidence type="ECO:0000256" key="8">
    <source>
        <dbReference type="ARBA" id="ARBA00023136"/>
    </source>
</evidence>
<feature type="transmembrane region" description="Helical" evidence="9">
    <location>
        <begin position="160"/>
        <end position="178"/>
    </location>
</feature>
<keyword evidence="6 9" id="KW-1133">Transmembrane helix</keyword>
<keyword evidence="12" id="KW-1185">Reference proteome</keyword>
<dbReference type="KEGG" id="afy:BW247_15130"/>
<evidence type="ECO:0000256" key="1">
    <source>
        <dbReference type="ARBA" id="ARBA00004651"/>
    </source>
</evidence>
<dbReference type="Proteomes" id="UP000243807">
    <property type="component" value="Chromosome"/>
</dbReference>
<feature type="domain" description="Cation/H+ exchanger transmembrane" evidence="10">
    <location>
        <begin position="18"/>
        <end position="414"/>
    </location>
</feature>
<dbReference type="GO" id="GO:1902600">
    <property type="term" value="P:proton transmembrane transport"/>
    <property type="evidence" value="ECO:0007669"/>
    <property type="project" value="InterPro"/>
</dbReference>
<dbReference type="Gene3D" id="1.20.1530.20">
    <property type="match status" value="1"/>
</dbReference>
<feature type="transmembrane region" description="Helical" evidence="9">
    <location>
        <begin position="392"/>
        <end position="414"/>
    </location>
</feature>
<feature type="transmembrane region" description="Helical" evidence="9">
    <location>
        <begin position="198"/>
        <end position="222"/>
    </location>
</feature>
<keyword evidence="8 9" id="KW-0472">Membrane</keyword>
<keyword evidence="3" id="KW-0050">Antiport</keyword>
<dbReference type="STRING" id="1765967.BW247_15130"/>
<dbReference type="AlphaFoldDB" id="A0A1P8UK98"/>
<sequence>MSSVDLAVLTLAIVMVVGVITFLFSGQTGISYVPILILLGIAIGPVLHLVDRSEAHSLFDYARVFGLVIILFAEGHNLKWPLLKRHVATIGILDTVGLLGTVAVAAFAFSWLLHVPLAVGFLFGAIIGATDPATLIPLFKQHTVPEDMRAVIVSESIFNDPLGIVLTMLAIALLVPQADSAKLIEAIAQHVSLLPAAVLYFLYEVLASAAIGVAVGLIGYRLIHVFHLESFPELYSFALAFGGFAIGEAVQASGYLVATVTALVLGNHELFFPREDRVERASRVIDREHHFNEILATLATVVIFILLGAGIDLQNLMSSLWVGIAVALVVVFVARPLATLSILPLRKWSLRECGFMAFEGPRGVVASALAGLPLALGLSNHDKQLIAWGESILAVTVITILVSVILETLWIGILKRRWLDGG</sequence>
<protein>
    <submittedName>
        <fullName evidence="11">Sodium:proton antiporter</fullName>
    </submittedName>
</protein>
<dbReference type="GO" id="GO:0015297">
    <property type="term" value="F:antiporter activity"/>
    <property type="evidence" value="ECO:0007669"/>
    <property type="project" value="UniProtKB-KW"/>
</dbReference>
<reference evidence="11 12" key="1">
    <citation type="submission" date="2017-01" db="EMBL/GenBank/DDBJ databases">
        <title>Draft sequence of Acidihalobacter ferrooxidans strain DSM 14175 (strain V8).</title>
        <authorList>
            <person name="Khaleque H.N."/>
            <person name="Ramsay J.P."/>
            <person name="Murphy R.J.T."/>
            <person name="Kaksonen A.H."/>
            <person name="Boxall N.J."/>
            <person name="Watkin E.L.J."/>
        </authorList>
    </citation>
    <scope>NUCLEOTIDE SEQUENCE [LARGE SCALE GENOMIC DNA]</scope>
    <source>
        <strain evidence="11 12">V8</strain>
    </source>
</reference>
<evidence type="ECO:0000256" key="7">
    <source>
        <dbReference type="ARBA" id="ARBA00023065"/>
    </source>
</evidence>
<organism evidence="11 12">
    <name type="scientific">Acidihalobacter ferrooxydans</name>
    <dbReference type="NCBI Taxonomy" id="1765967"/>
    <lineage>
        <taxon>Bacteria</taxon>
        <taxon>Pseudomonadati</taxon>
        <taxon>Pseudomonadota</taxon>
        <taxon>Gammaproteobacteria</taxon>
        <taxon>Chromatiales</taxon>
        <taxon>Ectothiorhodospiraceae</taxon>
        <taxon>Acidihalobacter</taxon>
    </lineage>
</organism>
<dbReference type="GO" id="GO:0005886">
    <property type="term" value="C:plasma membrane"/>
    <property type="evidence" value="ECO:0007669"/>
    <property type="project" value="UniProtKB-SubCell"/>
</dbReference>
<feature type="transmembrane region" description="Helical" evidence="9">
    <location>
        <begin position="118"/>
        <end position="139"/>
    </location>
</feature>